<dbReference type="EMBL" id="JAARZC010000007">
    <property type="protein sequence ID" value="MBC2251144.1"/>
    <property type="molecule type" value="Genomic_DNA"/>
</dbReference>
<reference evidence="2 3" key="1">
    <citation type="submission" date="2020-03" db="EMBL/GenBank/DDBJ databases">
        <title>Soil Listeria distribution.</title>
        <authorList>
            <person name="Liao J."/>
            <person name="Wiedmann M."/>
        </authorList>
    </citation>
    <scope>NUCLEOTIDE SEQUENCE [LARGE SCALE GENOMIC DNA]</scope>
    <source>
        <strain evidence="2 3">FSL L7-0123</strain>
    </source>
</reference>
<evidence type="ECO:0000256" key="1">
    <source>
        <dbReference type="SAM" id="MobiDB-lite"/>
    </source>
</evidence>
<name>A0A7X0ZFY0_9LIST</name>
<sequence>MMSDTSKQLLSKPKTIERSKQIEPTSSFSRNNIFTSNTETQKSVPSKKAIEKTTTARLSFRNKDKMNALVALKGLDSVDELLDILIDEHEAVLTTDEKRELRTMVQIYEKKRSR</sequence>
<comment type="caution">
    <text evidence="2">The sequence shown here is derived from an EMBL/GenBank/DDBJ whole genome shotgun (WGS) entry which is preliminary data.</text>
</comment>
<accession>A0A7X0ZFY0</accession>
<evidence type="ECO:0000313" key="3">
    <source>
        <dbReference type="Proteomes" id="UP000559864"/>
    </source>
</evidence>
<dbReference type="AlphaFoldDB" id="A0A7X0ZFY0"/>
<evidence type="ECO:0000313" key="2">
    <source>
        <dbReference type="EMBL" id="MBC2251144.1"/>
    </source>
</evidence>
<protein>
    <recommendedName>
        <fullName evidence="4">Replication-associated protein RepC</fullName>
    </recommendedName>
</protein>
<feature type="compositionally biased region" description="Polar residues" evidence="1">
    <location>
        <begin position="22"/>
        <end position="44"/>
    </location>
</feature>
<dbReference type="Proteomes" id="UP000559864">
    <property type="component" value="Unassembled WGS sequence"/>
</dbReference>
<proteinExistence type="predicted"/>
<gene>
    <name evidence="2" type="ORF">HCB49_14205</name>
</gene>
<feature type="region of interest" description="Disordered" evidence="1">
    <location>
        <begin position="1"/>
        <end position="52"/>
    </location>
</feature>
<evidence type="ECO:0008006" key="4">
    <source>
        <dbReference type="Google" id="ProtNLM"/>
    </source>
</evidence>
<organism evidence="2 3">
    <name type="scientific">Listeria cossartiae subsp. cayugensis</name>
    <dbReference type="NCBI Taxonomy" id="2713505"/>
    <lineage>
        <taxon>Bacteria</taxon>
        <taxon>Bacillati</taxon>
        <taxon>Bacillota</taxon>
        <taxon>Bacilli</taxon>
        <taxon>Bacillales</taxon>
        <taxon>Listeriaceae</taxon>
        <taxon>Listeria</taxon>
        <taxon>Listeria cossartiae</taxon>
    </lineage>
</organism>